<dbReference type="Pfam" id="PF03952">
    <property type="entry name" value="Enolase_N"/>
    <property type="match status" value="1"/>
</dbReference>
<dbReference type="InterPro" id="IPR020810">
    <property type="entry name" value="Enolase_C"/>
</dbReference>
<evidence type="ECO:0000256" key="4">
    <source>
        <dbReference type="ARBA" id="ARBA00022842"/>
    </source>
</evidence>
<feature type="domain" description="Enolase N-terminal" evidence="9">
    <location>
        <begin position="1"/>
        <end position="101"/>
    </location>
</feature>
<dbReference type="GO" id="GO:0004634">
    <property type="term" value="F:phosphopyruvate hydratase activity"/>
    <property type="evidence" value="ECO:0007669"/>
    <property type="project" value="UniProtKB-EC"/>
</dbReference>
<dbReference type="Gene3D" id="3.30.390.10">
    <property type="entry name" value="Enolase-like, N-terminal domain"/>
    <property type="match status" value="1"/>
</dbReference>
<feature type="non-terminal residue" evidence="10">
    <location>
        <position position="251"/>
    </location>
</feature>
<name>T0ZX61_9ZZZZ</name>
<comment type="pathway">
    <text evidence="1">Carbohydrate degradation; glycolysis; pyruvate from D-glyceraldehyde 3-phosphate: step 4/5.</text>
</comment>
<evidence type="ECO:0000256" key="1">
    <source>
        <dbReference type="ARBA" id="ARBA00005031"/>
    </source>
</evidence>
<dbReference type="SUPFAM" id="SSF51604">
    <property type="entry name" value="Enolase C-terminal domain-like"/>
    <property type="match status" value="1"/>
</dbReference>
<feature type="region of interest" description="Disordered" evidence="7">
    <location>
        <begin position="1"/>
        <end position="21"/>
    </location>
</feature>
<dbReference type="GO" id="GO:0000015">
    <property type="term" value="C:phosphopyruvate hydratase complex"/>
    <property type="evidence" value="ECO:0007669"/>
    <property type="project" value="InterPro"/>
</dbReference>
<dbReference type="Pfam" id="PF00113">
    <property type="entry name" value="Enolase_C"/>
    <property type="match status" value="1"/>
</dbReference>
<dbReference type="InterPro" id="IPR000941">
    <property type="entry name" value="Enolase"/>
</dbReference>
<dbReference type="PRINTS" id="PR00148">
    <property type="entry name" value="ENOLASE"/>
</dbReference>
<dbReference type="EMBL" id="AUZY01011467">
    <property type="protein sequence ID" value="EQD34510.1"/>
    <property type="molecule type" value="Genomic_DNA"/>
</dbReference>
<keyword evidence="4" id="KW-0460">Magnesium</keyword>
<keyword evidence="10" id="KW-0670">Pyruvate</keyword>
<keyword evidence="6" id="KW-0456">Lyase</keyword>
<evidence type="ECO:0000256" key="3">
    <source>
        <dbReference type="ARBA" id="ARBA00012058"/>
    </source>
</evidence>
<comment type="similarity">
    <text evidence="2">Belongs to the enolase family.</text>
</comment>
<evidence type="ECO:0000256" key="2">
    <source>
        <dbReference type="ARBA" id="ARBA00009604"/>
    </source>
</evidence>
<evidence type="ECO:0000256" key="7">
    <source>
        <dbReference type="SAM" id="MobiDB-lite"/>
    </source>
</evidence>
<feature type="domain" description="Enolase C-terminal TIM barrel" evidence="8">
    <location>
        <begin position="108"/>
        <end position="250"/>
    </location>
</feature>
<dbReference type="SUPFAM" id="SSF54826">
    <property type="entry name" value="Enolase N-terminal domain-like"/>
    <property type="match status" value="1"/>
</dbReference>
<evidence type="ECO:0000259" key="9">
    <source>
        <dbReference type="SMART" id="SM01193"/>
    </source>
</evidence>
<evidence type="ECO:0000313" key="10">
    <source>
        <dbReference type="EMBL" id="EQD34510.1"/>
    </source>
</evidence>
<comment type="caution">
    <text evidence="10">The sequence shown here is derived from an EMBL/GenBank/DDBJ whole genome shotgun (WGS) entry which is preliminary data.</text>
</comment>
<dbReference type="UniPathway" id="UPA00109">
    <property type="reaction ID" value="UER00187"/>
</dbReference>
<dbReference type="GO" id="GO:0006096">
    <property type="term" value="P:glycolytic process"/>
    <property type="evidence" value="ECO:0007669"/>
    <property type="project" value="UniProtKB-UniPathway"/>
</dbReference>
<evidence type="ECO:0000256" key="5">
    <source>
        <dbReference type="ARBA" id="ARBA00023152"/>
    </source>
</evidence>
<dbReference type="SMART" id="SM01193">
    <property type="entry name" value="Enolase_N"/>
    <property type="match status" value="1"/>
</dbReference>
<organism evidence="10">
    <name type="scientific">mine drainage metagenome</name>
    <dbReference type="NCBI Taxonomy" id="410659"/>
    <lineage>
        <taxon>unclassified sequences</taxon>
        <taxon>metagenomes</taxon>
        <taxon>ecological metagenomes</taxon>
    </lineage>
</organism>
<accession>T0ZX61</accession>
<dbReference type="GO" id="GO:0000287">
    <property type="term" value="F:magnesium ion binding"/>
    <property type="evidence" value="ECO:0007669"/>
    <property type="project" value="InterPro"/>
</dbReference>
<dbReference type="PANTHER" id="PTHR11902:SF1">
    <property type="entry name" value="ENOLASE"/>
    <property type="match status" value="1"/>
</dbReference>
<sequence length="251" mass="26581">MLDSGAQARAGAPSGASTGVHEVPAFPAGGVGEAISTFSGLVAPRLLGLDPSDTAGVDRALVEADGTSNFRRIGGNAATAASVATALAHAHDSHQPLWRVLARPGIDEPRFPSIVGNCLNGGRHAVGGPDIQEFIAFAEGRRIEESIEAAIHVHRWIGSKLHERFPRAALGRGDEGGWVAPLGNVEAVELLTEACAAVRDELHVEVHPGLDLAASEFYTNGRYHYREQVLDAMGQVAFVEKLVERYGLRFV</sequence>
<reference evidence="10" key="2">
    <citation type="journal article" date="2014" name="ISME J.">
        <title>Microbial stratification in low pH oxic and suboxic macroscopic growths along an acid mine drainage.</title>
        <authorList>
            <person name="Mendez-Garcia C."/>
            <person name="Mesa V."/>
            <person name="Sprenger R.R."/>
            <person name="Richter M."/>
            <person name="Diez M.S."/>
            <person name="Solano J."/>
            <person name="Bargiela R."/>
            <person name="Golyshina O.V."/>
            <person name="Manteca A."/>
            <person name="Ramos J.L."/>
            <person name="Gallego J.R."/>
            <person name="Llorente I."/>
            <person name="Martins Dos Santos V.A."/>
            <person name="Jensen O.N."/>
            <person name="Pelaez A.I."/>
            <person name="Sanchez J."/>
            <person name="Ferrer M."/>
        </authorList>
    </citation>
    <scope>NUCLEOTIDE SEQUENCE</scope>
</reference>
<protein>
    <recommendedName>
        <fullName evidence="3">phosphopyruvate hydratase</fullName>
        <ecNumber evidence="3">4.2.1.11</ecNumber>
    </recommendedName>
</protein>
<dbReference type="SMART" id="SM01192">
    <property type="entry name" value="Enolase_C"/>
    <property type="match status" value="1"/>
</dbReference>
<keyword evidence="5" id="KW-0324">Glycolysis</keyword>
<dbReference type="EC" id="4.2.1.11" evidence="3"/>
<proteinExistence type="inferred from homology"/>
<reference evidence="10" key="1">
    <citation type="submission" date="2013-08" db="EMBL/GenBank/DDBJ databases">
        <authorList>
            <person name="Mendez C."/>
            <person name="Richter M."/>
            <person name="Ferrer M."/>
            <person name="Sanchez J."/>
        </authorList>
    </citation>
    <scope>NUCLEOTIDE SEQUENCE</scope>
</reference>
<dbReference type="Gene3D" id="3.20.20.120">
    <property type="entry name" value="Enolase-like C-terminal domain"/>
    <property type="match status" value="1"/>
</dbReference>
<evidence type="ECO:0000256" key="6">
    <source>
        <dbReference type="ARBA" id="ARBA00023239"/>
    </source>
</evidence>
<dbReference type="InterPro" id="IPR029017">
    <property type="entry name" value="Enolase-like_N"/>
</dbReference>
<evidence type="ECO:0000259" key="8">
    <source>
        <dbReference type="SMART" id="SM01192"/>
    </source>
</evidence>
<dbReference type="PANTHER" id="PTHR11902">
    <property type="entry name" value="ENOLASE"/>
    <property type="match status" value="1"/>
</dbReference>
<gene>
    <name evidence="10" type="ORF">B1B_17163</name>
</gene>
<dbReference type="InterPro" id="IPR036849">
    <property type="entry name" value="Enolase-like_C_sf"/>
</dbReference>
<dbReference type="AlphaFoldDB" id="T0ZX61"/>
<dbReference type="InterPro" id="IPR020811">
    <property type="entry name" value="Enolase_N"/>
</dbReference>